<evidence type="ECO:0000256" key="7">
    <source>
        <dbReference type="ARBA" id="ARBA00023053"/>
    </source>
</evidence>
<evidence type="ECO:0000313" key="17">
    <source>
        <dbReference type="Proteomes" id="UP001177023"/>
    </source>
</evidence>
<feature type="region of interest" description="Disordered" evidence="14">
    <location>
        <begin position="719"/>
        <end position="770"/>
    </location>
</feature>
<evidence type="ECO:0000313" key="16">
    <source>
        <dbReference type="EMBL" id="CAJ0580342.1"/>
    </source>
</evidence>
<dbReference type="Pfam" id="PF00858">
    <property type="entry name" value="ASC"/>
    <property type="match status" value="1"/>
</dbReference>
<dbReference type="Gene3D" id="2.60.470.10">
    <property type="entry name" value="Acid-sensing ion channels like domains"/>
    <property type="match status" value="1"/>
</dbReference>
<dbReference type="AlphaFoldDB" id="A0AA36D3C0"/>
<sequence>MLNFKAFLDLHLDDKKRQQRRRKSCLPPRRSTSAGAAEKRASMHPKPQEIPFVPQEDEDSKVAVVFRAHSGIGMKEHRYGRHQGGAYDSVKSLLIDFCNRTSSHGIPFFGSSSFWPRFFWCIIFVACACFFLVQTYFTLAEFFLYRTIIEMSLKFEPAPFPAATVCNLNAFKYSELKTFPEIANTIALWENALIEKGGLTLVNAVEAAKVRKKRQAEFQPVFVRCTCTNPNDRCVPNRNEEANTQVCLCFEDLSTGYIWPCYPTTEWTVKTCNQCSFSNTCADPDRPNATMPFNHNVSCLCQGISHNCVIHPKNEIRWWNPHNYTIYPAEPPTIEAVFNENLDLEGVYDKGTMTTRTKETLIFMVAELPQEIRQNMSYTLDEFVLRCTFNGKDCNLTTDFKLHQDPEYGNCYTFNYNDSVQLKNSRAGPMYGLRLLLNVNQEDYLPTTEAAGVRIVVHEQKQEPFPDTFGYSAPTGFVSSFGLKTKLYTRLSYPHGQCSDHYNQKAYIYKGQYSPEGCYRSCFQMDVITACGCGDPRLPLPTDTDIACSPRNKTQLHCLRNMTESTGGFLRLDDSCECKQPCKEHLFETSYSAAAWPSLNFVIGEECAGASEIFNDTAACTEYYRVNTAFLEIFYEQLNYETMNETAGYTITNLFSDFGGNIGLWIGFSVITVFEFAELFCELVYYGLYVMPRRYHKTRRQKKQRKHHGLSIPQILYRNIGGHSGSKHSEKSDKSMRKSASKSDEVAVLSNDTSLATLPPDGKEIEEWPP</sequence>
<keyword evidence="3 13" id="KW-0813">Transport</keyword>
<dbReference type="Proteomes" id="UP001177023">
    <property type="component" value="Unassembled WGS sequence"/>
</dbReference>
<dbReference type="InterPro" id="IPR001873">
    <property type="entry name" value="ENaC"/>
</dbReference>
<accession>A0AA36D3C0</accession>
<evidence type="ECO:0000256" key="13">
    <source>
        <dbReference type="RuleBase" id="RU000679"/>
    </source>
</evidence>
<dbReference type="InterPro" id="IPR004726">
    <property type="entry name" value="Deg-1"/>
</dbReference>
<feature type="compositionally biased region" description="Basic and acidic residues" evidence="14">
    <location>
        <begin position="761"/>
        <end position="770"/>
    </location>
</feature>
<feature type="transmembrane region" description="Helical" evidence="15">
    <location>
        <begin position="118"/>
        <end position="137"/>
    </location>
</feature>
<dbReference type="GO" id="GO:0005886">
    <property type="term" value="C:plasma membrane"/>
    <property type="evidence" value="ECO:0007669"/>
    <property type="project" value="TreeGrafter"/>
</dbReference>
<keyword evidence="7" id="KW-0915">Sodium</keyword>
<feature type="transmembrane region" description="Helical" evidence="15">
    <location>
        <begin position="662"/>
        <end position="690"/>
    </location>
</feature>
<dbReference type="FunFam" id="1.10.287.770:FF:000001">
    <property type="entry name" value="Acid-sensing ion channel subunit 1"/>
    <property type="match status" value="1"/>
</dbReference>
<evidence type="ECO:0000256" key="2">
    <source>
        <dbReference type="ARBA" id="ARBA00007193"/>
    </source>
</evidence>
<evidence type="ECO:0000256" key="15">
    <source>
        <dbReference type="SAM" id="Phobius"/>
    </source>
</evidence>
<keyword evidence="12 13" id="KW-0407">Ion channel</keyword>
<evidence type="ECO:0000256" key="3">
    <source>
        <dbReference type="ARBA" id="ARBA00022448"/>
    </source>
</evidence>
<keyword evidence="5 13" id="KW-0812">Transmembrane</keyword>
<keyword evidence="9 15" id="KW-0472">Membrane</keyword>
<reference evidence="16" key="1">
    <citation type="submission" date="2023-06" db="EMBL/GenBank/DDBJ databases">
        <authorList>
            <person name="Delattre M."/>
        </authorList>
    </citation>
    <scope>NUCLEOTIDE SEQUENCE</scope>
    <source>
        <strain evidence="16">AF72</strain>
    </source>
</reference>
<evidence type="ECO:0000256" key="1">
    <source>
        <dbReference type="ARBA" id="ARBA00004141"/>
    </source>
</evidence>
<name>A0AA36D3C0_9BILA</name>
<keyword evidence="17" id="KW-1185">Reference proteome</keyword>
<comment type="subcellular location">
    <subcellularLocation>
        <location evidence="1">Membrane</location>
        <topology evidence="1">Multi-pass membrane protein</topology>
    </subcellularLocation>
</comment>
<keyword evidence="4 13" id="KW-0894">Sodium channel</keyword>
<comment type="caution">
    <text evidence="16">The sequence shown here is derived from an EMBL/GenBank/DDBJ whole genome shotgun (WGS) entry which is preliminary data.</text>
</comment>
<evidence type="ECO:0000256" key="9">
    <source>
        <dbReference type="ARBA" id="ARBA00023136"/>
    </source>
</evidence>
<dbReference type="InterPro" id="IPR020903">
    <property type="entry name" value="ENaC_CS"/>
</dbReference>
<dbReference type="PROSITE" id="PS01206">
    <property type="entry name" value="ASC"/>
    <property type="match status" value="1"/>
</dbReference>
<protein>
    <submittedName>
        <fullName evidence="16">Uncharacterized protein</fullName>
    </submittedName>
</protein>
<dbReference type="PRINTS" id="PR01078">
    <property type="entry name" value="AMINACHANNEL"/>
</dbReference>
<evidence type="ECO:0000256" key="11">
    <source>
        <dbReference type="ARBA" id="ARBA00023201"/>
    </source>
</evidence>
<evidence type="ECO:0000256" key="5">
    <source>
        <dbReference type="ARBA" id="ARBA00022692"/>
    </source>
</evidence>
<keyword evidence="8 13" id="KW-0406">Ion transport</keyword>
<evidence type="ECO:0000256" key="10">
    <source>
        <dbReference type="ARBA" id="ARBA00023180"/>
    </source>
</evidence>
<dbReference type="EMBL" id="CATQJA010002659">
    <property type="protein sequence ID" value="CAJ0580342.1"/>
    <property type="molecule type" value="Genomic_DNA"/>
</dbReference>
<feature type="non-terminal residue" evidence="16">
    <location>
        <position position="1"/>
    </location>
</feature>
<gene>
    <name evidence="16" type="ORF">MSPICULIGERA_LOCUS18540</name>
</gene>
<organism evidence="16 17">
    <name type="scientific">Mesorhabditis spiculigera</name>
    <dbReference type="NCBI Taxonomy" id="96644"/>
    <lineage>
        <taxon>Eukaryota</taxon>
        <taxon>Metazoa</taxon>
        <taxon>Ecdysozoa</taxon>
        <taxon>Nematoda</taxon>
        <taxon>Chromadorea</taxon>
        <taxon>Rhabditida</taxon>
        <taxon>Rhabditina</taxon>
        <taxon>Rhabditomorpha</taxon>
        <taxon>Rhabditoidea</taxon>
        <taxon>Rhabditidae</taxon>
        <taxon>Mesorhabditinae</taxon>
        <taxon>Mesorhabditis</taxon>
    </lineage>
</organism>
<evidence type="ECO:0000256" key="14">
    <source>
        <dbReference type="SAM" id="MobiDB-lite"/>
    </source>
</evidence>
<keyword evidence="10" id="KW-0325">Glycoprotein</keyword>
<dbReference type="GO" id="GO:0015280">
    <property type="term" value="F:ligand-gated sodium channel activity"/>
    <property type="evidence" value="ECO:0007669"/>
    <property type="project" value="TreeGrafter"/>
</dbReference>
<evidence type="ECO:0000256" key="4">
    <source>
        <dbReference type="ARBA" id="ARBA00022461"/>
    </source>
</evidence>
<dbReference type="NCBIfam" id="TIGR00867">
    <property type="entry name" value="deg-1"/>
    <property type="match status" value="1"/>
</dbReference>
<keyword evidence="11 13" id="KW-0739">Sodium transport</keyword>
<dbReference type="PANTHER" id="PTHR11690:SF242">
    <property type="entry name" value="DEGENERIN UNC-8"/>
    <property type="match status" value="1"/>
</dbReference>
<evidence type="ECO:0000256" key="8">
    <source>
        <dbReference type="ARBA" id="ARBA00023065"/>
    </source>
</evidence>
<keyword evidence="6 15" id="KW-1133">Transmembrane helix</keyword>
<feature type="compositionally biased region" description="Basic and acidic residues" evidence="14">
    <location>
        <begin position="727"/>
        <end position="745"/>
    </location>
</feature>
<comment type="similarity">
    <text evidence="2 13">Belongs to the amiloride-sensitive sodium channel (TC 1.A.6) family.</text>
</comment>
<feature type="region of interest" description="Disordered" evidence="14">
    <location>
        <begin position="15"/>
        <end position="51"/>
    </location>
</feature>
<dbReference type="PANTHER" id="PTHR11690">
    <property type="entry name" value="AMILORIDE-SENSITIVE SODIUM CHANNEL-RELATED"/>
    <property type="match status" value="1"/>
</dbReference>
<evidence type="ECO:0000256" key="12">
    <source>
        <dbReference type="ARBA" id="ARBA00023303"/>
    </source>
</evidence>
<proteinExistence type="inferred from homology"/>
<evidence type="ECO:0000256" key="6">
    <source>
        <dbReference type="ARBA" id="ARBA00022989"/>
    </source>
</evidence>
<dbReference type="Gene3D" id="1.10.287.770">
    <property type="entry name" value="YojJ-like"/>
    <property type="match status" value="1"/>
</dbReference>